<dbReference type="EMBL" id="QXFY01002747">
    <property type="protein sequence ID" value="KAE9292892.1"/>
    <property type="molecule type" value="Genomic_DNA"/>
</dbReference>
<evidence type="ECO:0000313" key="4">
    <source>
        <dbReference type="Proteomes" id="UP000486351"/>
    </source>
</evidence>
<dbReference type="Proteomes" id="UP000433483">
    <property type="component" value="Unassembled WGS sequence"/>
</dbReference>
<dbReference type="EMBL" id="QXGB01001850">
    <property type="protein sequence ID" value="KAE9184699.1"/>
    <property type="molecule type" value="Genomic_DNA"/>
</dbReference>
<sequence>MASNRFESTVRAFSFTHLAASTSNNVNKTRCGTADA</sequence>
<keyword evidence="3" id="KW-1185">Reference proteome</keyword>
<accession>A0A6A3WJL5</accession>
<dbReference type="AlphaFoldDB" id="A0A6A3WJL5"/>
<reference evidence="1 3" key="1">
    <citation type="submission" date="2018-08" db="EMBL/GenBank/DDBJ databases">
        <title>Genomic investigation of the strawberry pathogen Phytophthora fragariae indicates pathogenicity is determined by transcriptional variation in three key races.</title>
        <authorList>
            <person name="Adams T.M."/>
            <person name="Armitage A.D."/>
            <person name="Sobczyk M.K."/>
            <person name="Bates H.J."/>
            <person name="Dunwell J.M."/>
            <person name="Nellist C.F."/>
            <person name="Harrison R.J."/>
        </authorList>
    </citation>
    <scope>NUCLEOTIDE SEQUENCE [LARGE SCALE GENOMIC DNA]</scope>
    <source>
        <strain evidence="1 3">NOV-27</strain>
        <strain evidence="2 4">NOV-77</strain>
    </source>
</reference>
<evidence type="ECO:0000313" key="1">
    <source>
        <dbReference type="EMBL" id="KAE9184699.1"/>
    </source>
</evidence>
<gene>
    <name evidence="1" type="ORF">PF005_g21566</name>
    <name evidence="2" type="ORF">PF008_g24943</name>
</gene>
<proteinExistence type="predicted"/>
<dbReference type="Proteomes" id="UP000486351">
    <property type="component" value="Unassembled WGS sequence"/>
</dbReference>
<name>A0A6A3WJL5_9STRA</name>
<protein>
    <submittedName>
        <fullName evidence="1">Uncharacterized protein</fullName>
    </submittedName>
</protein>
<organism evidence="1 3">
    <name type="scientific">Phytophthora fragariae</name>
    <dbReference type="NCBI Taxonomy" id="53985"/>
    <lineage>
        <taxon>Eukaryota</taxon>
        <taxon>Sar</taxon>
        <taxon>Stramenopiles</taxon>
        <taxon>Oomycota</taxon>
        <taxon>Peronosporomycetes</taxon>
        <taxon>Peronosporales</taxon>
        <taxon>Peronosporaceae</taxon>
        <taxon>Phytophthora</taxon>
    </lineage>
</organism>
<evidence type="ECO:0000313" key="3">
    <source>
        <dbReference type="Proteomes" id="UP000433483"/>
    </source>
</evidence>
<evidence type="ECO:0000313" key="2">
    <source>
        <dbReference type="EMBL" id="KAE9292892.1"/>
    </source>
</evidence>
<comment type="caution">
    <text evidence="1">The sequence shown here is derived from an EMBL/GenBank/DDBJ whole genome shotgun (WGS) entry which is preliminary data.</text>
</comment>